<dbReference type="EMBL" id="KV875958">
    <property type="protein sequence ID" value="RZR73581.1"/>
    <property type="molecule type" value="Genomic_DNA"/>
</dbReference>
<organism evidence="2">
    <name type="scientific">Ensete ventricosum</name>
    <name type="common">Abyssinian banana</name>
    <name type="synonym">Musa ensete</name>
    <dbReference type="NCBI Taxonomy" id="4639"/>
    <lineage>
        <taxon>Eukaryota</taxon>
        <taxon>Viridiplantae</taxon>
        <taxon>Streptophyta</taxon>
        <taxon>Embryophyta</taxon>
        <taxon>Tracheophyta</taxon>
        <taxon>Spermatophyta</taxon>
        <taxon>Magnoliopsida</taxon>
        <taxon>Liliopsida</taxon>
        <taxon>Zingiberales</taxon>
        <taxon>Musaceae</taxon>
        <taxon>Ensete</taxon>
    </lineage>
</organism>
<evidence type="ECO:0000313" key="2">
    <source>
        <dbReference type="EMBL" id="RZR73581.1"/>
    </source>
</evidence>
<proteinExistence type="predicted"/>
<evidence type="ECO:0000256" key="1">
    <source>
        <dbReference type="SAM" id="MobiDB-lite"/>
    </source>
</evidence>
<feature type="compositionally biased region" description="Pro residues" evidence="1">
    <location>
        <begin position="140"/>
        <end position="160"/>
    </location>
</feature>
<accession>A0A445MHB0</accession>
<reference evidence="2" key="1">
    <citation type="journal article" date="2018" name="Data Brief">
        <title>Genome sequence data from 17 accessions of Ensete ventricosum, a staple food crop for millions in Ethiopia.</title>
        <authorList>
            <person name="Yemataw Z."/>
            <person name="Muzemil S."/>
            <person name="Ambachew D."/>
            <person name="Tripathi L."/>
            <person name="Tesfaye K."/>
            <person name="Chala A."/>
            <person name="Farbos A."/>
            <person name="O'Neill P."/>
            <person name="Moore K."/>
            <person name="Grant M."/>
            <person name="Studholme D.J."/>
        </authorList>
    </citation>
    <scope>NUCLEOTIDE SEQUENCE [LARGE SCALE GENOMIC DNA]</scope>
    <source>
        <tissue evidence="2">Leaf</tissue>
    </source>
</reference>
<dbReference type="AlphaFoldDB" id="A0A445MHB0"/>
<name>A0A445MHB0_ENSVE</name>
<dbReference type="Proteomes" id="UP000290560">
    <property type="component" value="Unassembled WGS sequence"/>
</dbReference>
<gene>
    <name evidence="2" type="ORF">BHM03_00025882</name>
</gene>
<feature type="compositionally biased region" description="Low complexity" evidence="1">
    <location>
        <begin position="67"/>
        <end position="78"/>
    </location>
</feature>
<sequence>MPSGRRKFLVRHPVVVDIGCSCRRPKLPSFFSFSQKPKPPRSPSLLSPSTTISHWETSLAAAAAATTSTTTATATSSSPSRYGDYTSPQYPAFCPPESPQRAAARGQRKPYQKKKKHKCPASGLDAANDRGDGDLRVGGPPRPPPPLPRPQRPTPPPPHSPCLRRDLERPFLTTLALAAAAAAALLCHRLQPAVTAHPRTRPQRPTKRTRVAILPRAGATWITQRATPLSMTGSRIPRRKPPKRRNLEEAEACLVSMVGFGEAAVTCAKPLVDDVMVCGEPSLCTFCLLNPTFTARSGCLSSSTSQSHGSSSDSPSSALPVHAIVPWAASASEIKSSKKNRQTSLKYTARLSIFELRLSCNSEKNKREVLAVGVKPNFDRD</sequence>
<protein>
    <submittedName>
        <fullName evidence="2">Uncharacterized protein</fullName>
    </submittedName>
</protein>
<feature type="region of interest" description="Disordered" evidence="1">
    <location>
        <begin position="67"/>
        <end position="165"/>
    </location>
</feature>
<feature type="compositionally biased region" description="Basic residues" evidence="1">
    <location>
        <begin position="106"/>
        <end position="119"/>
    </location>
</feature>